<evidence type="ECO:0000313" key="3">
    <source>
        <dbReference type="Proteomes" id="UP001159363"/>
    </source>
</evidence>
<keyword evidence="3" id="KW-1185">Reference proteome</keyword>
<comment type="caution">
    <text evidence="2">The sequence shown here is derived from an EMBL/GenBank/DDBJ whole genome shotgun (WGS) entry which is preliminary data.</text>
</comment>
<name>A0ABQ9GDW0_9NEOP</name>
<sequence>MDHFTTTESEARIRCGVLRCDFIDLVKLSLHEAEEYPGIRRNLMITADLPNLLFDHDIGSDGTVHVEVFKTQIVVLCQLNFQSDVTYELSTYVITRLTGNCINRVYVTCKVKGYATLASHQYEPVLIPRRVTGFSQVGIVLDDAVGLRVFSGISRFTPALAFRRCSLRFTLIGFSLQPFRDLLLVSQAVSRAHLTPLRSVGRASPGHATPPLLLGGSCAHARHAALESPPRLARAAFSSAPTSLRCGRAQGGRFDPRVPAVRLPGCAYVLLRVVCAAPELTREVVVRVCLRVLGGVGEAVCGCGKGRVHPMCRRGGSATAGSSGSPATTGRRRRRPGARQPHDELARRVAGTQLRTEKSATPGRLHAGPVASAARYSRFRGYIYFKELKGLLALKSVLVHVNCLRTNHEGTVSELRNPDWRARLRQGSAGAIRAILTRALHPFALTCKARAGFPLCSVHQWDFERSPYNSIGGKSETKVQCRILLIEKWKGRRPLALPHVLGAFDCILRTRGIVKLVPANLCATIGSVLRPKTCESQQLAARICRILNAIAQRTEESHSRPDDSQQNRGTCR</sequence>
<evidence type="ECO:0000313" key="2">
    <source>
        <dbReference type="EMBL" id="KAJ8869264.1"/>
    </source>
</evidence>
<protein>
    <submittedName>
        <fullName evidence="2">Uncharacterized protein</fullName>
    </submittedName>
</protein>
<accession>A0ABQ9GDW0</accession>
<gene>
    <name evidence="2" type="ORF">PR048_030836</name>
</gene>
<feature type="region of interest" description="Disordered" evidence="1">
    <location>
        <begin position="314"/>
        <end position="344"/>
    </location>
</feature>
<reference evidence="2 3" key="1">
    <citation type="submission" date="2023-02" db="EMBL/GenBank/DDBJ databases">
        <title>LHISI_Scaffold_Assembly.</title>
        <authorList>
            <person name="Stuart O.P."/>
            <person name="Cleave R."/>
            <person name="Magrath M.J.L."/>
            <person name="Mikheyev A.S."/>
        </authorList>
    </citation>
    <scope>NUCLEOTIDE SEQUENCE [LARGE SCALE GENOMIC DNA]</scope>
    <source>
        <strain evidence="2">Daus_M_001</strain>
        <tissue evidence="2">Leg muscle</tissue>
    </source>
</reference>
<organism evidence="2 3">
    <name type="scientific">Dryococelus australis</name>
    <dbReference type="NCBI Taxonomy" id="614101"/>
    <lineage>
        <taxon>Eukaryota</taxon>
        <taxon>Metazoa</taxon>
        <taxon>Ecdysozoa</taxon>
        <taxon>Arthropoda</taxon>
        <taxon>Hexapoda</taxon>
        <taxon>Insecta</taxon>
        <taxon>Pterygota</taxon>
        <taxon>Neoptera</taxon>
        <taxon>Polyneoptera</taxon>
        <taxon>Phasmatodea</taxon>
        <taxon>Verophasmatodea</taxon>
        <taxon>Anareolatae</taxon>
        <taxon>Phasmatidae</taxon>
        <taxon>Eurycanthinae</taxon>
        <taxon>Dryococelus</taxon>
    </lineage>
</organism>
<evidence type="ECO:0000256" key="1">
    <source>
        <dbReference type="SAM" id="MobiDB-lite"/>
    </source>
</evidence>
<proteinExistence type="predicted"/>
<dbReference type="Proteomes" id="UP001159363">
    <property type="component" value="Chromosome 13"/>
</dbReference>
<feature type="compositionally biased region" description="Low complexity" evidence="1">
    <location>
        <begin position="314"/>
        <end position="329"/>
    </location>
</feature>
<dbReference type="EMBL" id="JARBHB010000014">
    <property type="protein sequence ID" value="KAJ8869264.1"/>
    <property type="molecule type" value="Genomic_DNA"/>
</dbReference>